<gene>
    <name evidence="1" type="ORF">VNO80_17252</name>
</gene>
<dbReference type="Proteomes" id="UP001374584">
    <property type="component" value="Unassembled WGS sequence"/>
</dbReference>
<evidence type="ECO:0000313" key="1">
    <source>
        <dbReference type="EMBL" id="KAK7357955.1"/>
    </source>
</evidence>
<name>A0AAN9MNG5_PHACN</name>
<comment type="caution">
    <text evidence="1">The sequence shown here is derived from an EMBL/GenBank/DDBJ whole genome shotgun (WGS) entry which is preliminary data.</text>
</comment>
<dbReference type="EMBL" id="JAYMYR010000006">
    <property type="protein sequence ID" value="KAK7357955.1"/>
    <property type="molecule type" value="Genomic_DNA"/>
</dbReference>
<protein>
    <submittedName>
        <fullName evidence="1">Uncharacterized protein</fullName>
    </submittedName>
</protein>
<organism evidence="1 2">
    <name type="scientific">Phaseolus coccineus</name>
    <name type="common">Scarlet runner bean</name>
    <name type="synonym">Phaseolus multiflorus</name>
    <dbReference type="NCBI Taxonomy" id="3886"/>
    <lineage>
        <taxon>Eukaryota</taxon>
        <taxon>Viridiplantae</taxon>
        <taxon>Streptophyta</taxon>
        <taxon>Embryophyta</taxon>
        <taxon>Tracheophyta</taxon>
        <taxon>Spermatophyta</taxon>
        <taxon>Magnoliopsida</taxon>
        <taxon>eudicotyledons</taxon>
        <taxon>Gunneridae</taxon>
        <taxon>Pentapetalae</taxon>
        <taxon>rosids</taxon>
        <taxon>fabids</taxon>
        <taxon>Fabales</taxon>
        <taxon>Fabaceae</taxon>
        <taxon>Papilionoideae</taxon>
        <taxon>50 kb inversion clade</taxon>
        <taxon>NPAAA clade</taxon>
        <taxon>indigoferoid/millettioid clade</taxon>
        <taxon>Phaseoleae</taxon>
        <taxon>Phaseolus</taxon>
    </lineage>
</organism>
<dbReference type="AlphaFoldDB" id="A0AAN9MNG5"/>
<accession>A0AAN9MNG5</accession>
<sequence>MMDKVPHRLNHEIEYIELNINKVLDFLGKYLCAWGNDAASEVLTEARLLLGSLRGKALQFYSEDLILGLECSKDLILGLESLVIDRKG</sequence>
<keyword evidence="2" id="KW-1185">Reference proteome</keyword>
<proteinExistence type="predicted"/>
<evidence type="ECO:0000313" key="2">
    <source>
        <dbReference type="Proteomes" id="UP001374584"/>
    </source>
</evidence>
<reference evidence="1 2" key="1">
    <citation type="submission" date="2024-01" db="EMBL/GenBank/DDBJ databases">
        <title>The genomes of 5 underutilized Papilionoideae crops provide insights into root nodulation and disease resistanc.</title>
        <authorList>
            <person name="Jiang F."/>
        </authorList>
    </citation>
    <scope>NUCLEOTIDE SEQUENCE [LARGE SCALE GENOMIC DNA]</scope>
    <source>
        <strain evidence="1">JINMINGXINNONG_FW02</strain>
        <tissue evidence="1">Leaves</tissue>
    </source>
</reference>